<keyword evidence="1" id="KW-0175">Coiled coil</keyword>
<feature type="region of interest" description="Disordered" evidence="2">
    <location>
        <begin position="255"/>
        <end position="303"/>
    </location>
</feature>
<dbReference type="Proteomes" id="UP001500621">
    <property type="component" value="Unassembled WGS sequence"/>
</dbReference>
<evidence type="ECO:0000256" key="1">
    <source>
        <dbReference type="SAM" id="Coils"/>
    </source>
</evidence>
<keyword evidence="3" id="KW-1133">Transmembrane helix</keyword>
<evidence type="ECO:0000256" key="2">
    <source>
        <dbReference type="SAM" id="MobiDB-lite"/>
    </source>
</evidence>
<feature type="coiled-coil region" evidence="1">
    <location>
        <begin position="24"/>
        <end position="66"/>
    </location>
</feature>
<dbReference type="EMBL" id="BAABIM010000003">
    <property type="protein sequence ID" value="GAA4692925.1"/>
    <property type="molecule type" value="Genomic_DNA"/>
</dbReference>
<sequence>MHGTIAGEPGLMSDWADWAQNRRIREAEESIASLSASAARERQRLTAELQRQSGSLQQQIDSLREAFVAFVEYEDVRGELGQHADAAAVRRYAREVVAATIVGGRPFGVAEPADVPGYWLLPAARAVAAAGDPGQVQAVEEQLAEARRRDPRRTILLVTLVEAIRRQPVHSPALLEALLPRQSAVSRAERVIWVGVAEGRLGDQARARLLETLRARVEGLATEAVVAVLAGHTDERGDLLPTEVAARRLATLRRWVEGRTQPSRSPGAPRPGAASALGVDDLGPRDRQDAPTGAGATDVEEPEDPLADCLRQLVDEGAPLEADILTRMRRARDRMGGLTASTSDERRWDDPLGEAVDLLTEDLRGADVARHAVALQVLGPVLERTGRDLLAKAAAPPEREVALPVRGDRVLTVTPDGAQDSGWREETRDRAHASVSVASWWRPAAAAALGVGVVGLLLVAVAGAFALLGLVGLAAAVALGVQDHRQRGARDRHVTTSVGYVERQVEQTVRRLRDHRERSAAAHQDAVEHDTAVRSALSVAAQSAAAEPQSPVGPVVGSASRPSTT</sequence>
<protein>
    <submittedName>
        <fullName evidence="4">Uncharacterized protein</fullName>
    </submittedName>
</protein>
<proteinExistence type="predicted"/>
<evidence type="ECO:0000313" key="4">
    <source>
        <dbReference type="EMBL" id="GAA4692925.1"/>
    </source>
</evidence>
<gene>
    <name evidence="4" type="ORF">GCM10023226_33570</name>
</gene>
<name>A0ABP8WPB6_9ACTN</name>
<keyword evidence="5" id="KW-1185">Reference proteome</keyword>
<feature type="compositionally biased region" description="Low complexity" evidence="2">
    <location>
        <begin position="262"/>
        <end position="276"/>
    </location>
</feature>
<organism evidence="4 5">
    <name type="scientific">Nocardioides nanhaiensis</name>
    <dbReference type="NCBI Taxonomy" id="1476871"/>
    <lineage>
        <taxon>Bacteria</taxon>
        <taxon>Bacillati</taxon>
        <taxon>Actinomycetota</taxon>
        <taxon>Actinomycetes</taxon>
        <taxon>Propionibacteriales</taxon>
        <taxon>Nocardioidaceae</taxon>
        <taxon>Nocardioides</taxon>
    </lineage>
</organism>
<reference evidence="5" key="1">
    <citation type="journal article" date="2019" name="Int. J. Syst. Evol. Microbiol.">
        <title>The Global Catalogue of Microorganisms (GCM) 10K type strain sequencing project: providing services to taxonomists for standard genome sequencing and annotation.</title>
        <authorList>
            <consortium name="The Broad Institute Genomics Platform"/>
            <consortium name="The Broad Institute Genome Sequencing Center for Infectious Disease"/>
            <person name="Wu L."/>
            <person name="Ma J."/>
        </authorList>
    </citation>
    <scope>NUCLEOTIDE SEQUENCE [LARGE SCALE GENOMIC DNA]</scope>
    <source>
        <strain evidence="5">JCM 18127</strain>
    </source>
</reference>
<feature type="transmembrane region" description="Helical" evidence="3">
    <location>
        <begin position="448"/>
        <end position="481"/>
    </location>
</feature>
<evidence type="ECO:0000256" key="3">
    <source>
        <dbReference type="SAM" id="Phobius"/>
    </source>
</evidence>
<evidence type="ECO:0000313" key="5">
    <source>
        <dbReference type="Proteomes" id="UP001500621"/>
    </source>
</evidence>
<feature type="region of interest" description="Disordered" evidence="2">
    <location>
        <begin position="538"/>
        <end position="565"/>
    </location>
</feature>
<keyword evidence="3" id="KW-0812">Transmembrane</keyword>
<comment type="caution">
    <text evidence="4">The sequence shown here is derived from an EMBL/GenBank/DDBJ whole genome shotgun (WGS) entry which is preliminary data.</text>
</comment>
<keyword evidence="3" id="KW-0472">Membrane</keyword>
<accession>A0ABP8WPB6</accession>